<comment type="subcellular location">
    <subcellularLocation>
        <location evidence="1">Membrane</location>
        <topology evidence="1">Multi-pass membrane protein</topology>
    </subcellularLocation>
</comment>
<dbReference type="PANTHER" id="PTHR43077:SF5">
    <property type="entry name" value="PHAGE INFECTION PROTEIN"/>
    <property type="match status" value="1"/>
</dbReference>
<dbReference type="AlphaFoldDB" id="A0A2C8YRN6"/>
<evidence type="ECO:0000256" key="2">
    <source>
        <dbReference type="ARBA" id="ARBA00022692"/>
    </source>
</evidence>
<dbReference type="EMBL" id="OCST01000001">
    <property type="protein sequence ID" value="SOE53171.1"/>
    <property type="molecule type" value="Genomic_DNA"/>
</dbReference>
<reference evidence="7 8" key="1">
    <citation type="submission" date="2017-09" db="EMBL/GenBank/DDBJ databases">
        <authorList>
            <person name="Ehlers B."/>
            <person name="Leendertz F.H."/>
        </authorList>
    </citation>
    <scope>NUCLEOTIDE SEQUENCE [LARGE SCALE GENOMIC DNA]</scope>
    <source>
        <strain evidence="7 8">CGMCC 1.05381</strain>
    </source>
</reference>
<feature type="domain" description="ABC-2 type transporter transmembrane" evidence="6">
    <location>
        <begin position="13"/>
        <end position="160"/>
    </location>
</feature>
<evidence type="ECO:0000256" key="3">
    <source>
        <dbReference type="ARBA" id="ARBA00022989"/>
    </source>
</evidence>
<gene>
    <name evidence="7" type="ORF">SAMN06296378_0514</name>
</gene>
<dbReference type="GO" id="GO:0140359">
    <property type="term" value="F:ABC-type transporter activity"/>
    <property type="evidence" value="ECO:0007669"/>
    <property type="project" value="InterPro"/>
</dbReference>
<proteinExistence type="predicted"/>
<dbReference type="RefSeq" id="WP_097059636.1">
    <property type="nucleotide sequence ID" value="NZ_BMLC01000002.1"/>
</dbReference>
<dbReference type="InterPro" id="IPR017501">
    <property type="entry name" value="Phage_infect_YhgE_C"/>
</dbReference>
<keyword evidence="8" id="KW-1185">Reference proteome</keyword>
<keyword evidence="2 5" id="KW-0812">Transmembrane</keyword>
<dbReference type="Proteomes" id="UP000219440">
    <property type="component" value="Unassembled WGS sequence"/>
</dbReference>
<keyword evidence="3 5" id="KW-1133">Transmembrane helix</keyword>
<feature type="transmembrane region" description="Helical" evidence="5">
    <location>
        <begin position="372"/>
        <end position="393"/>
    </location>
</feature>
<feature type="domain" description="ABC-2 type transporter transmembrane" evidence="6">
    <location>
        <begin position="338"/>
        <end position="548"/>
    </location>
</feature>
<feature type="transmembrane region" description="Helical" evidence="5">
    <location>
        <begin position="472"/>
        <end position="497"/>
    </location>
</feature>
<evidence type="ECO:0000313" key="8">
    <source>
        <dbReference type="Proteomes" id="UP000219440"/>
    </source>
</evidence>
<sequence length="567" mass="56320">MTTTTRAWRRVGLAAVVLIPLAFTGLFVGALGQGEKSLDSIPVAIVNDDTLQNTTAPDGTETPVFAGRLLVTELTGADGFDWTITNAEDAAAALDAGEVYAVLTVPSNFSTSILSLSSATPQQADISIRTDDSHSYLTGSVAQVVGQTMTDTFGKTITAQYIGGIYASLGDLGTSLGTAAEGATQLSMGATSLSSGLGEYTAGVGSLAGGLDDLRDGAYGLIDLTDGIASYTGGVSQLSGALSQLTPAIEANPTVDPAISGGLRAIADKLAGAAAGGSTLSSQATSGIEGVQYGISQSADGAAQLSAGGPALVSGATGLATGATDLATGLQSGADAVPAADPGTAASMAEIVADPVTLSVSTANPVSNLSQVVATFFIPLGLWVGALAVFLVMRPVTTRALASTARSGRLVSATLGRAAIVTAAQAVLLVGLLHGALGVGWSLLPATLGFSLLIALAFTAFHYLLTTAFGRGGLVISLFLLALQLTSTGGIYPIQALAAPYQAVSPLLPLTYAVSGIQGIVAGGSAVTVVSAAVILFIFGAASTLLAVVAMRRSRRARALGLTPVTA</sequence>
<dbReference type="InterPro" id="IPR051328">
    <property type="entry name" value="T7SS_ABC-Transporter"/>
</dbReference>
<keyword evidence="4 5" id="KW-0472">Membrane</keyword>
<dbReference type="Pfam" id="PF12698">
    <property type="entry name" value="ABC2_membrane_3"/>
    <property type="match status" value="2"/>
</dbReference>
<dbReference type="NCBIfam" id="TIGR03062">
    <property type="entry name" value="pip_yhgE_Cterm"/>
    <property type="match status" value="1"/>
</dbReference>
<evidence type="ECO:0000256" key="4">
    <source>
        <dbReference type="ARBA" id="ARBA00023136"/>
    </source>
</evidence>
<organism evidence="7 8">
    <name type="scientific">Salinibacterium xinjiangense</name>
    <dbReference type="NCBI Taxonomy" id="386302"/>
    <lineage>
        <taxon>Bacteria</taxon>
        <taxon>Bacillati</taxon>
        <taxon>Actinomycetota</taxon>
        <taxon>Actinomycetes</taxon>
        <taxon>Micrococcales</taxon>
        <taxon>Microbacteriaceae</taxon>
        <taxon>Salinibacterium</taxon>
    </lineage>
</organism>
<feature type="transmembrane region" description="Helical" evidence="5">
    <location>
        <begin position="443"/>
        <end position="465"/>
    </location>
</feature>
<dbReference type="PANTHER" id="PTHR43077">
    <property type="entry name" value="TRANSPORT PERMEASE YVFS-RELATED"/>
    <property type="match status" value="1"/>
</dbReference>
<dbReference type="GO" id="GO:0016020">
    <property type="term" value="C:membrane"/>
    <property type="evidence" value="ECO:0007669"/>
    <property type="project" value="UniProtKB-SubCell"/>
</dbReference>
<dbReference type="InterPro" id="IPR013525">
    <property type="entry name" value="ABC2_TM"/>
</dbReference>
<dbReference type="Gene3D" id="3.40.1710.10">
    <property type="entry name" value="abc type-2 transporter like domain"/>
    <property type="match status" value="1"/>
</dbReference>
<evidence type="ECO:0000256" key="1">
    <source>
        <dbReference type="ARBA" id="ARBA00004141"/>
    </source>
</evidence>
<evidence type="ECO:0000313" key="7">
    <source>
        <dbReference type="EMBL" id="SOE53171.1"/>
    </source>
</evidence>
<evidence type="ECO:0000256" key="5">
    <source>
        <dbReference type="SAM" id="Phobius"/>
    </source>
</evidence>
<protein>
    <submittedName>
        <fullName evidence="7">Putative membrane protein</fullName>
    </submittedName>
</protein>
<feature type="transmembrane region" description="Helical" evidence="5">
    <location>
        <begin position="414"/>
        <end position="437"/>
    </location>
</feature>
<name>A0A2C8YRN6_9MICO</name>
<dbReference type="NCBIfam" id="TIGR03061">
    <property type="entry name" value="pip_yhgE_Nterm"/>
    <property type="match status" value="1"/>
</dbReference>
<evidence type="ECO:0000259" key="6">
    <source>
        <dbReference type="Pfam" id="PF12698"/>
    </source>
</evidence>
<dbReference type="InterPro" id="IPR017500">
    <property type="entry name" value="Phage_infect_YhgE_N"/>
</dbReference>
<dbReference type="OrthoDB" id="9811483at2"/>
<feature type="transmembrane region" description="Helical" evidence="5">
    <location>
        <begin position="517"/>
        <end position="550"/>
    </location>
</feature>
<accession>A0A2C8YRN6</accession>